<gene>
    <name evidence="1" type="ORF">2AV2_117</name>
</gene>
<protein>
    <submittedName>
        <fullName evidence="1">Uncharacterized protein</fullName>
    </submittedName>
</protein>
<reference evidence="2" key="1">
    <citation type="submission" date="2015-12" db="EMBL/GenBank/DDBJ databases">
        <authorList>
            <person name="Sencilo A."/>
            <person name="Bamford D.H."/>
            <person name="Roine E."/>
        </authorList>
    </citation>
    <scope>NUCLEOTIDE SEQUENCE [LARGE SCALE GENOMIC DNA]</scope>
</reference>
<accession>A0A1L2BWZ7</accession>
<proteinExistence type="predicted"/>
<sequence>MLQLYRVIYTPHNTDTRIKVTKPMTLQKAINTASELTKENTTDNLCYSLELVMENAEC</sequence>
<keyword evidence="2" id="KW-1185">Reference proteome</keyword>
<organism evidence="1 2">
    <name type="scientific">Nodularia phage vB_NpeS-2AV2</name>
    <dbReference type="NCBI Taxonomy" id="1777122"/>
    <lineage>
        <taxon>Viruses</taxon>
        <taxon>Duplodnaviria</taxon>
        <taxon>Heunggongvirae</taxon>
        <taxon>Uroviricota</taxon>
        <taxon>Caudoviricetes</taxon>
        <taxon>Ravarandavirus</taxon>
        <taxon>Ravarandavirus rv2AV2</taxon>
    </lineage>
</organism>
<name>A0A1L2BWZ7_9CAUD</name>
<dbReference type="Proteomes" id="UP000225722">
    <property type="component" value="Segment"/>
</dbReference>
<evidence type="ECO:0000313" key="1">
    <source>
        <dbReference type="EMBL" id="ALY07569.1"/>
    </source>
</evidence>
<evidence type="ECO:0000313" key="2">
    <source>
        <dbReference type="Proteomes" id="UP000225722"/>
    </source>
</evidence>
<dbReference type="EMBL" id="KU230356">
    <property type="protein sequence ID" value="ALY07569.1"/>
    <property type="molecule type" value="Genomic_DNA"/>
</dbReference>